<dbReference type="InterPro" id="IPR031304">
    <property type="entry name" value="SLT_2"/>
</dbReference>
<sequence length="270" mass="28230">MTIRSQAMATAIACALLAAPGAAYAAKCGNSSSGFEAWKSQMAAEAQAAGVGQRGIAALMATRYANDTIAADRGQKSFKYSLKKFMQVRGSATIVKKGKRLKKSKAGLFRKIEASYGVPAGPLIAIWGMETAFGGFQGKSNLLSATATLAYDCRRSEFFTGHLLSALKLVDRGVLSNRTVGAKHGEWGQTQFLPGSVARYGVDFDGGGLNLSGSSADALASTANFLRAHGWRPGAGYKAGQPNYGAIQGWNAATVYQQAIAIMAAQIDGL</sequence>
<dbReference type="Proteomes" id="UP000221168">
    <property type="component" value="Unassembled WGS sequence"/>
</dbReference>
<organism evidence="3 4">
    <name type="scientific">Zhengella mangrovi</name>
    <dbReference type="NCBI Taxonomy" id="1982044"/>
    <lineage>
        <taxon>Bacteria</taxon>
        <taxon>Pseudomonadati</taxon>
        <taxon>Pseudomonadota</taxon>
        <taxon>Alphaproteobacteria</taxon>
        <taxon>Hyphomicrobiales</taxon>
        <taxon>Notoacmeibacteraceae</taxon>
        <taxon>Zhengella</taxon>
    </lineage>
</organism>
<evidence type="ECO:0000313" key="4">
    <source>
        <dbReference type="Proteomes" id="UP000221168"/>
    </source>
</evidence>
<evidence type="ECO:0000256" key="1">
    <source>
        <dbReference type="SAM" id="SignalP"/>
    </source>
</evidence>
<dbReference type="OrthoDB" id="9808544at2"/>
<dbReference type="AlphaFoldDB" id="A0A2G1QSK2"/>
<keyword evidence="1" id="KW-0732">Signal</keyword>
<feature type="signal peptide" evidence="1">
    <location>
        <begin position="1"/>
        <end position="25"/>
    </location>
</feature>
<proteinExistence type="predicted"/>
<dbReference type="GO" id="GO:0008933">
    <property type="term" value="F:peptidoglycan lytic transglycosylase activity"/>
    <property type="evidence" value="ECO:0007669"/>
    <property type="project" value="TreeGrafter"/>
</dbReference>
<accession>A0A2G1QSK2</accession>
<comment type="caution">
    <text evidence="3">The sequence shown here is derived from an EMBL/GenBank/DDBJ whole genome shotgun (WGS) entry which is preliminary data.</text>
</comment>
<dbReference type="InterPro" id="IPR043426">
    <property type="entry name" value="MltB-like"/>
</dbReference>
<dbReference type="Gene3D" id="1.10.8.350">
    <property type="entry name" value="Bacterial muramidase"/>
    <property type="match status" value="1"/>
</dbReference>
<dbReference type="GO" id="GO:0009253">
    <property type="term" value="P:peptidoglycan catabolic process"/>
    <property type="evidence" value="ECO:0007669"/>
    <property type="project" value="TreeGrafter"/>
</dbReference>
<evidence type="ECO:0000313" key="3">
    <source>
        <dbReference type="EMBL" id="PHP68475.1"/>
    </source>
</evidence>
<feature type="chain" id="PRO_5013565268" evidence="1">
    <location>
        <begin position="26"/>
        <end position="270"/>
    </location>
</feature>
<dbReference type="SUPFAM" id="SSF53955">
    <property type="entry name" value="Lysozyme-like"/>
    <property type="match status" value="1"/>
</dbReference>
<keyword evidence="4" id="KW-1185">Reference proteome</keyword>
<dbReference type="InterPro" id="IPR023346">
    <property type="entry name" value="Lysozyme-like_dom_sf"/>
</dbReference>
<dbReference type="PANTHER" id="PTHR30163">
    <property type="entry name" value="MEMBRANE-BOUND LYTIC MUREIN TRANSGLYCOSYLASE B"/>
    <property type="match status" value="1"/>
</dbReference>
<reference evidence="3 4" key="1">
    <citation type="submission" date="2017-10" db="EMBL/GenBank/DDBJ databases">
        <title>Sedimentibacterium mangrovi gen. nov., sp. nov., a novel member of family Phyllobacteriacea isolated from mangrove sediment.</title>
        <authorList>
            <person name="Liao H."/>
            <person name="Tian Y."/>
        </authorList>
    </citation>
    <scope>NUCLEOTIDE SEQUENCE [LARGE SCALE GENOMIC DNA]</scope>
    <source>
        <strain evidence="3 4">X9-2-2</strain>
    </source>
</reference>
<dbReference type="RefSeq" id="WP_099302545.1">
    <property type="nucleotide sequence ID" value="NZ_PDVP01000001.1"/>
</dbReference>
<name>A0A2G1QSK2_9HYPH</name>
<evidence type="ECO:0000259" key="2">
    <source>
        <dbReference type="Pfam" id="PF13406"/>
    </source>
</evidence>
<dbReference type="Pfam" id="PF13406">
    <property type="entry name" value="SLT_2"/>
    <property type="match status" value="1"/>
</dbReference>
<dbReference type="PANTHER" id="PTHR30163:SF8">
    <property type="entry name" value="LYTIC MUREIN TRANSGLYCOSYLASE"/>
    <property type="match status" value="1"/>
</dbReference>
<feature type="domain" description="Transglycosylase SLT" evidence="2">
    <location>
        <begin position="35"/>
        <end position="237"/>
    </location>
</feature>
<dbReference type="EMBL" id="PDVP01000001">
    <property type="protein sequence ID" value="PHP68475.1"/>
    <property type="molecule type" value="Genomic_DNA"/>
</dbReference>
<protein>
    <submittedName>
        <fullName evidence="3">Murein transglycosylase</fullName>
    </submittedName>
</protein>
<gene>
    <name evidence="3" type="ORF">CSC94_00240</name>
</gene>